<evidence type="ECO:0000259" key="6">
    <source>
        <dbReference type="Pfam" id="PF01276"/>
    </source>
</evidence>
<evidence type="ECO:0000256" key="2">
    <source>
        <dbReference type="ARBA" id="ARBA00010671"/>
    </source>
</evidence>
<keyword evidence="9" id="KW-1185">Reference proteome</keyword>
<keyword evidence="8" id="KW-0032">Aminotransferase</keyword>
<keyword evidence="8" id="KW-0808">Transferase</keyword>
<accession>A0ABR9R3C5</accession>
<proteinExistence type="inferred from homology"/>
<evidence type="ECO:0000313" key="9">
    <source>
        <dbReference type="Proteomes" id="UP000768567"/>
    </source>
</evidence>
<dbReference type="InterPro" id="IPR015421">
    <property type="entry name" value="PyrdxlP-dep_Trfase_major"/>
</dbReference>
<dbReference type="GO" id="GO:0008483">
    <property type="term" value="F:transaminase activity"/>
    <property type="evidence" value="ECO:0007669"/>
    <property type="project" value="UniProtKB-KW"/>
</dbReference>
<comment type="cofactor">
    <cofactor evidence="1">
        <name>pyridoxal 5'-phosphate</name>
        <dbReference type="ChEBI" id="CHEBI:597326"/>
    </cofactor>
</comment>
<name>A0ABR9R3C5_9FIRM</name>
<evidence type="ECO:0000259" key="7">
    <source>
        <dbReference type="Pfam" id="PF03711"/>
    </source>
</evidence>
<dbReference type="EMBL" id="JADCKC010000002">
    <property type="protein sequence ID" value="MBE5037626.1"/>
    <property type="molecule type" value="Genomic_DNA"/>
</dbReference>
<dbReference type="InterPro" id="IPR015424">
    <property type="entry name" value="PyrdxlP-dep_Trfase"/>
</dbReference>
<dbReference type="Pfam" id="PF01276">
    <property type="entry name" value="OKR_DC_1"/>
    <property type="match status" value="1"/>
</dbReference>
<dbReference type="Gene3D" id="3.40.640.10">
    <property type="entry name" value="Type I PLP-dependent aspartate aminotransferase-like (Major domain)"/>
    <property type="match status" value="1"/>
</dbReference>
<dbReference type="RefSeq" id="WP_193501099.1">
    <property type="nucleotide sequence ID" value="NZ_JADCKC010000002.1"/>
</dbReference>
<dbReference type="Gene3D" id="3.90.105.10">
    <property type="entry name" value="Molybdopterin biosynthesis moea protein, domain 2"/>
    <property type="match status" value="1"/>
</dbReference>
<dbReference type="Proteomes" id="UP000768567">
    <property type="component" value="Unassembled WGS sequence"/>
</dbReference>
<keyword evidence="4" id="KW-0663">Pyridoxal phosphate</keyword>
<evidence type="ECO:0000256" key="5">
    <source>
        <dbReference type="ARBA" id="ARBA00023239"/>
    </source>
</evidence>
<feature type="domain" description="Orn/Lys/Arg decarboxylase C-terminal" evidence="7">
    <location>
        <begin position="419"/>
        <end position="453"/>
    </location>
</feature>
<feature type="domain" description="Orn/Lys/Arg decarboxylases family 1 pyridoxal-P attachment site" evidence="6">
    <location>
        <begin position="45"/>
        <end position="323"/>
    </location>
</feature>
<organism evidence="8 9">
    <name type="scientific">Gemmiger gallinarum</name>
    <dbReference type="NCBI Taxonomy" id="2779354"/>
    <lineage>
        <taxon>Bacteria</taxon>
        <taxon>Bacillati</taxon>
        <taxon>Bacillota</taxon>
        <taxon>Clostridia</taxon>
        <taxon>Eubacteriales</taxon>
        <taxon>Gemmiger</taxon>
    </lineage>
</organism>
<comment type="similarity">
    <text evidence="2">Belongs to the Orn/Lys/Arg decarboxylase class-I family.</text>
</comment>
<dbReference type="Pfam" id="PF03711">
    <property type="entry name" value="OKR_DC_1_C"/>
    <property type="match status" value="1"/>
</dbReference>
<comment type="caution">
    <text evidence="8">The sequence shown here is derived from an EMBL/GenBank/DDBJ whole genome shotgun (WGS) entry which is preliminary data.</text>
</comment>
<dbReference type="InterPro" id="IPR000310">
    <property type="entry name" value="Orn/Lys/Arg_deCO2ase_major_dom"/>
</dbReference>
<evidence type="ECO:0000256" key="4">
    <source>
        <dbReference type="ARBA" id="ARBA00022898"/>
    </source>
</evidence>
<dbReference type="SUPFAM" id="SSF53383">
    <property type="entry name" value="PLP-dependent transferases"/>
    <property type="match status" value="1"/>
</dbReference>
<keyword evidence="3" id="KW-0210">Decarboxylase</keyword>
<reference evidence="8 9" key="1">
    <citation type="submission" date="2020-10" db="EMBL/GenBank/DDBJ databases">
        <title>ChiBAC.</title>
        <authorList>
            <person name="Zenner C."/>
            <person name="Hitch T.C.A."/>
            <person name="Clavel T."/>
        </authorList>
    </citation>
    <scope>NUCLEOTIDE SEQUENCE [LARGE SCALE GENOMIC DNA]</scope>
    <source>
        <strain evidence="8 9">DSM 109015</strain>
    </source>
</reference>
<dbReference type="PANTHER" id="PTHR43277:SF4">
    <property type="entry name" value="ARGININE DECARBOXYLASE"/>
    <property type="match status" value="1"/>
</dbReference>
<dbReference type="PANTHER" id="PTHR43277">
    <property type="entry name" value="ARGININE DECARBOXYLASE"/>
    <property type="match status" value="1"/>
</dbReference>
<evidence type="ECO:0000256" key="3">
    <source>
        <dbReference type="ARBA" id="ARBA00022793"/>
    </source>
</evidence>
<dbReference type="InterPro" id="IPR008286">
    <property type="entry name" value="Prn/Lys/Arg_de-COase_C"/>
</dbReference>
<dbReference type="SUPFAM" id="SSF55904">
    <property type="entry name" value="Ornithine decarboxylase C-terminal domain"/>
    <property type="match status" value="1"/>
</dbReference>
<sequence length="484" mass="50942">MPQDTHILETRLIALAKTRYPLHMPGHKRRVEPAPGLPAAWDFTEVPGSDDLHEAEGILADAMARTAALWGAARTFYLINGATCGLLAGIRALAPAGSTVIAARNCHKSVFHALELGGLHARWVMPRPDEAFGIHGSVAPDGLAAALNACPEARCVILTSPTYEGVLSDIAALAALCHAHGVPLLVDEAHGAHYLPFAEAYGWRGGALAAGADVVIQSPHKTLPSLTQTALLHLGGVYGPALADKIARQLEIFETSSPSYPLMASLDGCTGLLAAHGEEWFAAWAEHLSRFDRAVTGLSRLRVFCHGADRLADHPACFAHDPGKLLLDGSGAGLTGAQLADALRDRGFELEMVCGDLVLAMTSPCDVDDALDRLACALLEIDAAAPVTVPSRTASHLAPPPPGEAVYPIARALEMPAAPCEMAQVEGRIAAEFVWAYPPGVPLIVPGERITRRVLDACAALTARGTALHHKGGTPPHRLLVLAR</sequence>
<gene>
    <name evidence="8" type="ORF">INF35_07495</name>
</gene>
<protein>
    <submittedName>
        <fullName evidence="8">Aminotransferase class I/II-fold pyridoxal phosphate-dependent enzyme</fullName>
    </submittedName>
</protein>
<dbReference type="InterPro" id="IPR052357">
    <property type="entry name" value="Orn_Lys_Arg_decarboxylase-I"/>
</dbReference>
<evidence type="ECO:0000256" key="1">
    <source>
        <dbReference type="ARBA" id="ARBA00001933"/>
    </source>
</evidence>
<evidence type="ECO:0000313" key="8">
    <source>
        <dbReference type="EMBL" id="MBE5037626.1"/>
    </source>
</evidence>
<dbReference type="InterPro" id="IPR036633">
    <property type="entry name" value="Prn/Lys/Arg_de-COase_C_sf"/>
</dbReference>
<keyword evidence="5" id="KW-0456">Lyase</keyword>